<dbReference type="RefSeq" id="WP_054402692.1">
    <property type="nucleotide sequence ID" value="NZ_LIUT01000001.1"/>
</dbReference>
<comment type="caution">
    <text evidence="9">The sequence shown here is derived from an EMBL/GenBank/DDBJ whole genome shotgun (WGS) entry which is preliminary data.</text>
</comment>
<feature type="transmembrane region" description="Helical" evidence="7">
    <location>
        <begin position="622"/>
        <end position="644"/>
    </location>
</feature>
<evidence type="ECO:0000256" key="5">
    <source>
        <dbReference type="ARBA" id="ARBA00022989"/>
    </source>
</evidence>
<accession>A0A0M1P6I3</accession>
<dbReference type="EMBL" id="LIUT01000001">
    <property type="protein sequence ID" value="KOR89659.1"/>
    <property type="molecule type" value="Genomic_DNA"/>
</dbReference>
<dbReference type="InterPro" id="IPR000731">
    <property type="entry name" value="SSD"/>
</dbReference>
<dbReference type="InterPro" id="IPR050545">
    <property type="entry name" value="Mycobact_MmpL"/>
</dbReference>
<dbReference type="Gene3D" id="1.20.1640.10">
    <property type="entry name" value="Multidrug efflux transporter AcrB transmembrane domain"/>
    <property type="match status" value="2"/>
</dbReference>
<dbReference type="OrthoDB" id="2365435at2"/>
<dbReference type="PANTHER" id="PTHR33406">
    <property type="entry name" value="MEMBRANE PROTEIN MJ1562-RELATED"/>
    <property type="match status" value="1"/>
</dbReference>
<feature type="transmembrane region" description="Helical" evidence="7">
    <location>
        <begin position="692"/>
        <end position="711"/>
    </location>
</feature>
<feature type="transmembrane region" description="Helical" evidence="7">
    <location>
        <begin position="665"/>
        <end position="686"/>
    </location>
</feature>
<dbReference type="GO" id="GO:0005886">
    <property type="term" value="C:plasma membrane"/>
    <property type="evidence" value="ECO:0007669"/>
    <property type="project" value="UniProtKB-SubCell"/>
</dbReference>
<dbReference type="PROSITE" id="PS50156">
    <property type="entry name" value="SSD"/>
    <property type="match status" value="2"/>
</dbReference>
<dbReference type="SUPFAM" id="SSF82866">
    <property type="entry name" value="Multidrug efflux transporter AcrB transmembrane domain"/>
    <property type="match status" value="2"/>
</dbReference>
<reference evidence="10" key="1">
    <citation type="submission" date="2015-08" db="EMBL/GenBank/DDBJ databases">
        <title>Genome sequencing project for genomic taxonomy and phylogenomics of Bacillus-like bacteria.</title>
        <authorList>
            <person name="Liu B."/>
            <person name="Wang J."/>
            <person name="Zhu Y."/>
            <person name="Liu G."/>
            <person name="Chen Q."/>
            <person name="Chen Z."/>
            <person name="Lan J."/>
            <person name="Che J."/>
            <person name="Ge C."/>
            <person name="Shi H."/>
            <person name="Pan Z."/>
            <person name="Liu X."/>
        </authorList>
    </citation>
    <scope>NUCLEOTIDE SEQUENCE [LARGE SCALE GENOMIC DNA]</scope>
    <source>
        <strain evidence="10">FJAT-22460</strain>
    </source>
</reference>
<dbReference type="Pfam" id="PF03176">
    <property type="entry name" value="MMPL"/>
    <property type="match status" value="2"/>
</dbReference>
<dbReference type="Proteomes" id="UP000036932">
    <property type="component" value="Unassembled WGS sequence"/>
</dbReference>
<sequence length="745" mass="81180">MHESGPDYGRWVAGKRSKWVTLCVWVLLALALNLLWPAVGDKEDNNAANLKEDVPSVIAEAMADKEFPSNGGVPALIVWHKENGLEEGDLIKLQELTANLESNPLPYQTFVVPFHKLPPQALSAQLSEDQSTLVLPVFFEEDQETDELKEGIAELEQRSEQVLGSNPFQTDVKSGDGISARVTGPVGISIDATGLFADADVSLMIATVLLVLILLLLIYRSPILALIPLVGVGFAYMVTSPILGFMADQGIITVDSQSIAIMTVLLFGAGTDYCLFIISRFRQLLWHEPDKRKALFQAIKGSSGAIAMSGFTVVLSLFALLLAQYGAYQRFAVPFSLSILIMFIASLTLVPALLAIFGRGSFYPFIPRTPEMQAERAREKGKPVPAPHKEKESWIGRIVTTKPWTVVLVALVLLGGLATFSSQIKFTYDLLSSFPEDVPSREGFTIIGEQFTEGELAPVRLMVDSGGKSLDLEERLKALTYVDQVSDSQNGAENSNIIGYEIELSMNPYSMEAMQHIPDLREIAEASLQEAGISNPAEAVWISGQTATQYDTEVAGEHDAKIIIPVVIGLIAFLLLVYLRSIVATVYLIATVILSYFSALGLGWIIIHYGLGADAIQGAIPLYSFVFLVALGEDYNIFMISSIWQKRKQMPLKQAIREGVGETSSVITSAGLILAGTFAVLATLPIQVLVQFGIITAIGVMLDTFIVRPFLVPAITTLLGKWAFWPGKVHNITDEKSATSIEHTS</sequence>
<keyword evidence="10" id="KW-1185">Reference proteome</keyword>
<name>A0A0M1P6I3_9BACL</name>
<feature type="transmembrane region" description="Helical" evidence="7">
    <location>
        <begin position="404"/>
        <end position="424"/>
    </location>
</feature>
<comment type="similarity">
    <text evidence="2">Belongs to the resistance-nodulation-cell division (RND) (TC 2.A.6) family. MmpL subfamily.</text>
</comment>
<keyword evidence="6 7" id="KW-0472">Membrane</keyword>
<evidence type="ECO:0000256" key="1">
    <source>
        <dbReference type="ARBA" id="ARBA00004651"/>
    </source>
</evidence>
<dbReference type="InterPro" id="IPR004869">
    <property type="entry name" value="MMPL_dom"/>
</dbReference>
<dbReference type="PANTHER" id="PTHR33406:SF6">
    <property type="entry name" value="MEMBRANE PROTEIN YDGH-RELATED"/>
    <property type="match status" value="1"/>
</dbReference>
<evidence type="ECO:0000259" key="8">
    <source>
        <dbReference type="PROSITE" id="PS50156"/>
    </source>
</evidence>
<evidence type="ECO:0000256" key="3">
    <source>
        <dbReference type="ARBA" id="ARBA00022475"/>
    </source>
</evidence>
<feature type="transmembrane region" description="Helical" evidence="7">
    <location>
        <begin position="586"/>
        <end position="610"/>
    </location>
</feature>
<keyword evidence="5 7" id="KW-1133">Transmembrane helix</keyword>
<organism evidence="9 10">
    <name type="scientific">Paenibacillus solani</name>
    <dbReference type="NCBI Taxonomy" id="1705565"/>
    <lineage>
        <taxon>Bacteria</taxon>
        <taxon>Bacillati</taxon>
        <taxon>Bacillota</taxon>
        <taxon>Bacilli</taxon>
        <taxon>Bacillales</taxon>
        <taxon>Paenibacillaceae</taxon>
        <taxon>Paenibacillus</taxon>
    </lineage>
</organism>
<evidence type="ECO:0000256" key="6">
    <source>
        <dbReference type="ARBA" id="ARBA00023136"/>
    </source>
</evidence>
<dbReference type="AlphaFoldDB" id="A0A0M1P6I3"/>
<keyword evidence="3" id="KW-1003">Cell membrane</keyword>
<dbReference type="PATRIC" id="fig|1705565.3.peg.4263"/>
<evidence type="ECO:0000256" key="7">
    <source>
        <dbReference type="SAM" id="Phobius"/>
    </source>
</evidence>
<feature type="transmembrane region" description="Helical" evidence="7">
    <location>
        <begin position="562"/>
        <end position="579"/>
    </location>
</feature>
<feature type="transmembrane region" description="Helical" evidence="7">
    <location>
        <begin position="226"/>
        <end position="247"/>
    </location>
</feature>
<evidence type="ECO:0000256" key="4">
    <source>
        <dbReference type="ARBA" id="ARBA00022692"/>
    </source>
</evidence>
<proteinExistence type="inferred from homology"/>
<feature type="transmembrane region" description="Helical" evidence="7">
    <location>
        <begin position="201"/>
        <end position="219"/>
    </location>
</feature>
<protein>
    <recommendedName>
        <fullName evidence="8">SSD domain-containing protein</fullName>
    </recommendedName>
</protein>
<keyword evidence="4 7" id="KW-0812">Transmembrane</keyword>
<gene>
    <name evidence="9" type="ORF">AM231_11295</name>
</gene>
<feature type="transmembrane region" description="Helical" evidence="7">
    <location>
        <begin position="259"/>
        <end position="281"/>
    </location>
</feature>
<feature type="transmembrane region" description="Helical" evidence="7">
    <location>
        <begin position="19"/>
        <end position="39"/>
    </location>
</feature>
<comment type="subcellular location">
    <subcellularLocation>
        <location evidence="1">Cell membrane</location>
        <topology evidence="1">Multi-pass membrane protein</topology>
    </subcellularLocation>
</comment>
<evidence type="ECO:0000313" key="9">
    <source>
        <dbReference type="EMBL" id="KOR89659.1"/>
    </source>
</evidence>
<evidence type="ECO:0000256" key="2">
    <source>
        <dbReference type="ARBA" id="ARBA00010157"/>
    </source>
</evidence>
<feature type="domain" description="SSD" evidence="8">
    <location>
        <begin position="589"/>
        <end position="717"/>
    </location>
</feature>
<feature type="transmembrane region" description="Helical" evidence="7">
    <location>
        <begin position="335"/>
        <end position="358"/>
    </location>
</feature>
<feature type="transmembrane region" description="Helical" evidence="7">
    <location>
        <begin position="302"/>
        <end position="323"/>
    </location>
</feature>
<feature type="domain" description="SSD" evidence="8">
    <location>
        <begin position="261"/>
        <end position="356"/>
    </location>
</feature>
<evidence type="ECO:0000313" key="10">
    <source>
        <dbReference type="Proteomes" id="UP000036932"/>
    </source>
</evidence>